<reference evidence="1" key="1">
    <citation type="journal article" date="2014" name="Int. J. Syst. Evol. Microbiol.">
        <title>Complete genome sequence of Corynebacterium casei LMG S-19264T (=DSM 44701T), isolated from a smear-ripened cheese.</title>
        <authorList>
            <consortium name="US DOE Joint Genome Institute (JGI-PGF)"/>
            <person name="Walter F."/>
            <person name="Albersmeier A."/>
            <person name="Kalinowski J."/>
            <person name="Ruckert C."/>
        </authorList>
    </citation>
    <scope>NUCLEOTIDE SEQUENCE</scope>
    <source>
        <strain evidence="1">CGMCC 1.12426</strain>
    </source>
</reference>
<dbReference type="OrthoDB" id="7872933at2"/>
<sequence>MGEDRKLLTWRRTWADTPNDGLGIHPDWPDLKARVYRQPGGSRWLWFVNEIAFIGRGIEDSNDAAKSAAEDAAAAWMERR</sequence>
<comment type="caution">
    <text evidence="1">The sequence shown here is derived from an EMBL/GenBank/DDBJ whole genome shotgun (WGS) entry which is preliminary data.</text>
</comment>
<keyword evidence="2" id="KW-1185">Reference proteome</keyword>
<dbReference type="AlphaFoldDB" id="A0A916TGT3"/>
<protein>
    <submittedName>
        <fullName evidence="1">Uncharacterized protein</fullName>
    </submittedName>
</protein>
<reference evidence="1" key="2">
    <citation type="submission" date="2020-09" db="EMBL/GenBank/DDBJ databases">
        <authorList>
            <person name="Sun Q."/>
            <person name="Zhou Y."/>
        </authorList>
    </citation>
    <scope>NUCLEOTIDE SEQUENCE</scope>
    <source>
        <strain evidence="1">CGMCC 1.12426</strain>
    </source>
</reference>
<evidence type="ECO:0000313" key="2">
    <source>
        <dbReference type="Proteomes" id="UP000605148"/>
    </source>
</evidence>
<dbReference type="Proteomes" id="UP000605148">
    <property type="component" value="Unassembled WGS sequence"/>
</dbReference>
<evidence type="ECO:0000313" key="1">
    <source>
        <dbReference type="EMBL" id="GGB44384.1"/>
    </source>
</evidence>
<dbReference type="EMBL" id="BMFA01000004">
    <property type="protein sequence ID" value="GGB44384.1"/>
    <property type="molecule type" value="Genomic_DNA"/>
</dbReference>
<proteinExistence type="predicted"/>
<dbReference type="RefSeq" id="WP_150495719.1">
    <property type="nucleotide sequence ID" value="NZ_BMFA01000004.1"/>
</dbReference>
<gene>
    <name evidence="1" type="ORF">GCM10011316_15510</name>
</gene>
<accession>A0A916TGT3</accession>
<organism evidence="1 2">
    <name type="scientific">Roseibium aquae</name>
    <dbReference type="NCBI Taxonomy" id="1323746"/>
    <lineage>
        <taxon>Bacteria</taxon>
        <taxon>Pseudomonadati</taxon>
        <taxon>Pseudomonadota</taxon>
        <taxon>Alphaproteobacteria</taxon>
        <taxon>Hyphomicrobiales</taxon>
        <taxon>Stappiaceae</taxon>
        <taxon>Roseibium</taxon>
    </lineage>
</organism>
<name>A0A916TGT3_9HYPH</name>